<dbReference type="AlphaFoldDB" id="A0A178LTE9"/>
<gene>
    <name evidence="2" type="ORF">A6A03_06105</name>
</gene>
<evidence type="ECO:0000313" key="2">
    <source>
        <dbReference type="EMBL" id="OAN36320.1"/>
    </source>
</evidence>
<keyword evidence="3" id="KW-1185">Reference proteome</keyword>
<reference evidence="2 3" key="1">
    <citation type="submission" date="2016-04" db="EMBL/GenBank/DDBJ databases">
        <title>Chloroflexus islandicus sp. nov., a thermophilic filamentous anoxygenic phototrophic bacterium from geyser Strokkur (Iceland).</title>
        <authorList>
            <person name="Gaisin V.A."/>
            <person name="Kalashnikov A.M."/>
            <person name="Sukhacheva M.V."/>
            <person name="Grouzdev D.S."/>
            <person name="Ivanov T.M."/>
            <person name="Kuznetsov B."/>
            <person name="Gorlenko V.M."/>
        </authorList>
    </citation>
    <scope>NUCLEOTIDE SEQUENCE [LARGE SCALE GENOMIC DNA]</scope>
    <source>
        <strain evidence="3">isl-2</strain>
    </source>
</reference>
<feature type="transmembrane region" description="Helical" evidence="1">
    <location>
        <begin position="728"/>
        <end position="745"/>
    </location>
</feature>
<keyword evidence="1" id="KW-0472">Membrane</keyword>
<dbReference type="STRING" id="1707952.A6A03_06105"/>
<dbReference type="Proteomes" id="UP000078287">
    <property type="component" value="Unassembled WGS sequence"/>
</dbReference>
<keyword evidence="1" id="KW-1133">Transmembrane helix</keyword>
<organism evidence="2 3">
    <name type="scientific">Chloroflexus islandicus</name>
    <dbReference type="NCBI Taxonomy" id="1707952"/>
    <lineage>
        <taxon>Bacteria</taxon>
        <taxon>Bacillati</taxon>
        <taxon>Chloroflexota</taxon>
        <taxon>Chloroflexia</taxon>
        <taxon>Chloroflexales</taxon>
        <taxon>Chloroflexineae</taxon>
        <taxon>Chloroflexaceae</taxon>
        <taxon>Chloroflexus</taxon>
    </lineage>
</organism>
<proteinExistence type="predicted"/>
<keyword evidence="1" id="KW-0812">Transmembrane</keyword>
<accession>A0A178LTE9</accession>
<comment type="caution">
    <text evidence="2">The sequence shown here is derived from an EMBL/GenBank/DDBJ whole genome shotgun (WGS) entry which is preliminary data.</text>
</comment>
<name>A0A178LTE9_9CHLR</name>
<evidence type="ECO:0000313" key="3">
    <source>
        <dbReference type="Proteomes" id="UP000078287"/>
    </source>
</evidence>
<protein>
    <submittedName>
        <fullName evidence="2">Uncharacterized protein</fullName>
    </submittedName>
</protein>
<sequence>MRPPLAPPSTAPRCCSANSLSRVLYWLLALGLASGLAGCVAGPPSTIEPTPVGAEATAAPPPTAVPALLVMEAKPLANLPVQPDGQPYTDSYGVQIIAPPTVMETGEPITVAVSAAEGALAAALQEQAVIETPLYEVTAPNDSRGRVTLTLPAASPESRIVALVDDTYLAVLDQEPRDGKLELAVRVSPTDVPDLTSGNGRGGTIRYFVARPKSAASDGNLWQALAPPPAFAADDYHLCLQWTSSTLCRTNGKIYVMWPMTAQFKLDQADEVIRQIDSILRSFAEKNFTAAKSNSSVFVVIGPDFSAPAYSPKSSILSLPVDSAKTIANPPGRYELIHELAHWVQDEEYAMTVAALSGPKAWWLETTAENMVFLIEPEAQEHNLIQYGQTTVDGPKLGFQAEPFTWGWNDESRYIHAQLLKVNLCANSACALSEAELVKAINEGSYPLMDEARQAKLRTNLDDYARYLLGVAPERANTGITVPAELQRPNRVGDVISIRRNKNEDFALSSTAEAPQIVKQTPDGRPPEYQIQAAIDSGAVYPLSVVNGGVNPNTSGWPVMLTIEPGVELWYRRGNEPVTYHDGSSQLVLGPIHPRMGYDMVRVVALARNQPATFKAKVNLVDLQGDWILVSQKVISANLSCENNNGNFNDDPAELINLAQAISGMVAPRGSYQWSGLNELEFTFDEGTASLTGEADDTSQFMAIASISPDAITGKMQLVFPPPATSNAAPVWLALAFVPPGILAWRSRRRMALLLVVLLMSTTLAGCVGVSITGSIGTHYTLDKLEYVGKGDTLGEPIWRISTQKDAYTDIDLTIVVTSESIGNEPPEQKTTRCAGRINHDLVIEIYRDGVITDSE</sequence>
<dbReference type="EMBL" id="LWQS01000125">
    <property type="protein sequence ID" value="OAN36320.1"/>
    <property type="molecule type" value="Genomic_DNA"/>
</dbReference>
<feature type="transmembrane region" description="Helical" evidence="1">
    <location>
        <begin position="752"/>
        <end position="772"/>
    </location>
</feature>
<evidence type="ECO:0000256" key="1">
    <source>
        <dbReference type="SAM" id="Phobius"/>
    </source>
</evidence>